<dbReference type="Proteomes" id="UP001499852">
    <property type="component" value="Unassembled WGS sequence"/>
</dbReference>
<evidence type="ECO:0000313" key="2">
    <source>
        <dbReference type="Proteomes" id="UP001499852"/>
    </source>
</evidence>
<accession>A0ABP9NX31</accession>
<gene>
    <name evidence="1" type="ORF">GCM10023213_09520</name>
</gene>
<evidence type="ECO:0000313" key="1">
    <source>
        <dbReference type="EMBL" id="GAA5135728.1"/>
    </source>
</evidence>
<sequence length="54" mass="5723">MENSASKTGSALVSTRLFFTGAAKETDVGSKAAKQRAEASPKREIGFMTCGEIR</sequence>
<reference evidence="2" key="1">
    <citation type="journal article" date="2019" name="Int. J. Syst. Evol. Microbiol.">
        <title>The Global Catalogue of Microorganisms (GCM) 10K type strain sequencing project: providing services to taxonomists for standard genome sequencing and annotation.</title>
        <authorList>
            <consortium name="The Broad Institute Genomics Platform"/>
            <consortium name="The Broad Institute Genome Sequencing Center for Infectious Disease"/>
            <person name="Wu L."/>
            <person name="Ma J."/>
        </authorList>
    </citation>
    <scope>NUCLEOTIDE SEQUENCE [LARGE SCALE GENOMIC DNA]</scope>
    <source>
        <strain evidence="2">JCM 18053</strain>
    </source>
</reference>
<proteinExistence type="predicted"/>
<organism evidence="1 2">
    <name type="scientific">Prosthecobacter algae</name>
    <dbReference type="NCBI Taxonomy" id="1144682"/>
    <lineage>
        <taxon>Bacteria</taxon>
        <taxon>Pseudomonadati</taxon>
        <taxon>Verrucomicrobiota</taxon>
        <taxon>Verrucomicrobiia</taxon>
        <taxon>Verrucomicrobiales</taxon>
        <taxon>Verrucomicrobiaceae</taxon>
        <taxon>Prosthecobacter</taxon>
    </lineage>
</organism>
<dbReference type="EMBL" id="BAABIA010000002">
    <property type="protein sequence ID" value="GAA5135728.1"/>
    <property type="molecule type" value="Genomic_DNA"/>
</dbReference>
<comment type="caution">
    <text evidence="1">The sequence shown here is derived from an EMBL/GenBank/DDBJ whole genome shotgun (WGS) entry which is preliminary data.</text>
</comment>
<protein>
    <submittedName>
        <fullName evidence="1">Uncharacterized protein</fullName>
    </submittedName>
</protein>
<keyword evidence="2" id="KW-1185">Reference proteome</keyword>
<name>A0ABP9NX31_9BACT</name>